<evidence type="ECO:0000259" key="2">
    <source>
        <dbReference type="SMART" id="SM00899"/>
    </source>
</evidence>
<gene>
    <name evidence="3" type="ORF">ENN04_05180</name>
</gene>
<name>A0A7C5X3T9_9AQUI</name>
<dbReference type="Pfam" id="PF04023">
    <property type="entry name" value="FeoA"/>
    <property type="match status" value="1"/>
</dbReference>
<dbReference type="InterPro" id="IPR038157">
    <property type="entry name" value="FeoA_core_dom"/>
</dbReference>
<dbReference type="GO" id="GO:0046914">
    <property type="term" value="F:transition metal ion binding"/>
    <property type="evidence" value="ECO:0007669"/>
    <property type="project" value="InterPro"/>
</dbReference>
<dbReference type="InterPro" id="IPR053184">
    <property type="entry name" value="FeoA-like"/>
</dbReference>
<dbReference type="EMBL" id="DSAC01000062">
    <property type="protein sequence ID" value="HHO74016.1"/>
    <property type="molecule type" value="Genomic_DNA"/>
</dbReference>
<sequence>MVLEEVEVGKKVKVLDIEGKEDSIKKLQAMGIRKGKVLEVVQKLGRSIVVKVDHSKIAISKSLAQKIKVQ</sequence>
<reference evidence="3" key="1">
    <citation type="journal article" date="2020" name="mSystems">
        <title>Genome- and Community-Level Interaction Insights into Carbon Utilization and Element Cycling Functions of Hydrothermarchaeota in Hydrothermal Sediment.</title>
        <authorList>
            <person name="Zhou Z."/>
            <person name="Liu Y."/>
            <person name="Xu W."/>
            <person name="Pan J."/>
            <person name="Luo Z.H."/>
            <person name="Li M."/>
        </authorList>
    </citation>
    <scope>NUCLEOTIDE SEQUENCE [LARGE SCALE GENOMIC DNA]</scope>
    <source>
        <strain evidence="3">SpSt-114</strain>
    </source>
</reference>
<proteinExistence type="predicted"/>
<dbReference type="SUPFAM" id="SSF50037">
    <property type="entry name" value="C-terminal domain of transcriptional repressors"/>
    <property type="match status" value="1"/>
</dbReference>
<accession>A0A7C5X3T9</accession>
<dbReference type="AlphaFoldDB" id="A0A7C5X3T9"/>
<keyword evidence="1" id="KW-0408">Iron</keyword>
<dbReference type="PANTHER" id="PTHR43151:SF1">
    <property type="entry name" value="SSR2333 PROTEIN"/>
    <property type="match status" value="1"/>
</dbReference>
<protein>
    <submittedName>
        <fullName evidence="3">Ferrous iron transport protein A</fullName>
    </submittedName>
</protein>
<dbReference type="InterPro" id="IPR008988">
    <property type="entry name" value="Transcriptional_repressor_C"/>
</dbReference>
<dbReference type="InterPro" id="IPR007167">
    <property type="entry name" value="Fe-transptr_FeoA-like"/>
</dbReference>
<feature type="domain" description="Ferrous iron transporter FeoA-like" evidence="2">
    <location>
        <begin position="1"/>
        <end position="70"/>
    </location>
</feature>
<organism evidence="3">
    <name type="scientific">Thermocrinis ruber</name>
    <dbReference type="NCBI Taxonomy" id="75906"/>
    <lineage>
        <taxon>Bacteria</taxon>
        <taxon>Pseudomonadati</taxon>
        <taxon>Aquificota</taxon>
        <taxon>Aquificia</taxon>
        <taxon>Aquificales</taxon>
        <taxon>Aquificaceae</taxon>
        <taxon>Thermocrinis</taxon>
    </lineage>
</organism>
<comment type="caution">
    <text evidence="3">The sequence shown here is derived from an EMBL/GenBank/DDBJ whole genome shotgun (WGS) entry which is preliminary data.</text>
</comment>
<dbReference type="PANTHER" id="PTHR43151">
    <property type="entry name" value="FEOA FAMILY PROTEIN"/>
    <property type="match status" value="1"/>
</dbReference>
<evidence type="ECO:0000313" key="3">
    <source>
        <dbReference type="EMBL" id="HHO74016.1"/>
    </source>
</evidence>
<evidence type="ECO:0000256" key="1">
    <source>
        <dbReference type="ARBA" id="ARBA00023004"/>
    </source>
</evidence>
<dbReference type="Gene3D" id="2.30.30.90">
    <property type="match status" value="1"/>
</dbReference>
<dbReference type="SMART" id="SM00899">
    <property type="entry name" value="FeoA"/>
    <property type="match status" value="1"/>
</dbReference>